<dbReference type="InterPro" id="IPR006119">
    <property type="entry name" value="Resolv_N"/>
</dbReference>
<dbReference type="Pfam" id="PF13408">
    <property type="entry name" value="Zn_ribbon_recom"/>
    <property type="match status" value="1"/>
</dbReference>
<evidence type="ECO:0008006" key="5">
    <source>
        <dbReference type="Google" id="ProtNLM"/>
    </source>
</evidence>
<dbReference type="PANTHER" id="PTHR30461:SF23">
    <property type="entry name" value="DNA RECOMBINASE-RELATED"/>
    <property type="match status" value="1"/>
</dbReference>
<dbReference type="GO" id="GO:0003677">
    <property type="term" value="F:DNA binding"/>
    <property type="evidence" value="ECO:0007669"/>
    <property type="project" value="InterPro"/>
</dbReference>
<dbReference type="PANTHER" id="PTHR30461">
    <property type="entry name" value="DNA-INVERTASE FROM LAMBDOID PROPHAGE"/>
    <property type="match status" value="1"/>
</dbReference>
<dbReference type="SMART" id="SM00857">
    <property type="entry name" value="Resolvase"/>
    <property type="match status" value="1"/>
</dbReference>
<feature type="domain" description="Recombinase" evidence="2">
    <location>
        <begin position="176"/>
        <end position="290"/>
    </location>
</feature>
<accession>A0A1F8H367</accession>
<dbReference type="Gene3D" id="3.90.1750.20">
    <property type="entry name" value="Putative Large Serine Recombinase, Chain B, Domain 2"/>
    <property type="match status" value="1"/>
</dbReference>
<dbReference type="InterPro" id="IPR050639">
    <property type="entry name" value="SSR_resolvase"/>
</dbReference>
<dbReference type="SUPFAM" id="SSF53041">
    <property type="entry name" value="Resolvase-like"/>
    <property type="match status" value="1"/>
</dbReference>
<dbReference type="Pfam" id="PF07508">
    <property type="entry name" value="Recombinase"/>
    <property type="match status" value="1"/>
</dbReference>
<evidence type="ECO:0000259" key="2">
    <source>
        <dbReference type="PROSITE" id="PS51737"/>
    </source>
</evidence>
<comment type="caution">
    <text evidence="3">The sequence shown here is derived from an EMBL/GenBank/DDBJ whole genome shotgun (WGS) entry which is preliminary data.</text>
</comment>
<proteinExistence type="predicted"/>
<sequence length="445" mass="51755">MNNHNIQGLSGTQPQAIPAKVRYCLYARKSSESEEKQILSIDSQIKEMLLLAEREQLEIVTVKRESHSAKETGQRPIFNEIILDIQQNKFDGILTWAPDRISRNAGDLGKIVDLMDAGILKEIRTYGQRFSNNPNEKFLLMILGSQAKLENDNRGINVKRGLRTRVEMGLWPGVAPIGYLNQKHMDKKCQVILDPDRSPIVKKIFEKMAHEKWSGRKIHHWLKFELNFKSVGNHNMALSNIFRMLQNPFYYGIFEYPKKSNQWYQGKHEPVIDKELFDKVQEQLKRDNIIRTSHEFAFTKLMVCGLCSSMISAEEKYKQLKDGTTAKYIYYGCGRSKDRHCKNEYLREEDLIDQLIKLLDQIDFNNSGIQIKFEDELKRFNKFQKGVLGFSDKKTKHKDIDLKTYAKYILKEGANEEKRELMGCFKSKIKFTKKIVTIDPASQIG</sequence>
<dbReference type="PROSITE" id="PS51736">
    <property type="entry name" value="RECOMBINASES_3"/>
    <property type="match status" value="1"/>
</dbReference>
<reference evidence="3 4" key="1">
    <citation type="journal article" date="2016" name="Nat. Commun.">
        <title>Thousands of microbial genomes shed light on interconnected biogeochemical processes in an aquifer system.</title>
        <authorList>
            <person name="Anantharaman K."/>
            <person name="Brown C.T."/>
            <person name="Hug L.A."/>
            <person name="Sharon I."/>
            <person name="Castelle C.J."/>
            <person name="Probst A.J."/>
            <person name="Thomas B.C."/>
            <person name="Singh A."/>
            <person name="Wilkins M.J."/>
            <person name="Karaoz U."/>
            <person name="Brodie E.L."/>
            <person name="Williams K.H."/>
            <person name="Hubbard S.S."/>
            <person name="Banfield J.F."/>
        </authorList>
    </citation>
    <scope>NUCLEOTIDE SEQUENCE [LARGE SCALE GENOMIC DNA]</scope>
</reference>
<protein>
    <recommendedName>
        <fullName evidence="5">Recombinase domain-containing protein</fullName>
    </recommendedName>
</protein>
<dbReference type="InterPro" id="IPR025827">
    <property type="entry name" value="Zn_ribbon_recom_dom"/>
</dbReference>
<dbReference type="EMBL" id="MGKT01000002">
    <property type="protein sequence ID" value="OGN31428.1"/>
    <property type="molecule type" value="Genomic_DNA"/>
</dbReference>
<dbReference type="CDD" id="cd00338">
    <property type="entry name" value="Ser_Recombinase"/>
    <property type="match status" value="1"/>
</dbReference>
<name>A0A1F8H367_9BACT</name>
<gene>
    <name evidence="3" type="ORF">A3I96_01175</name>
</gene>
<evidence type="ECO:0000313" key="3">
    <source>
        <dbReference type="EMBL" id="OGN31428.1"/>
    </source>
</evidence>
<evidence type="ECO:0000313" key="4">
    <source>
        <dbReference type="Proteomes" id="UP000177111"/>
    </source>
</evidence>
<dbReference type="Proteomes" id="UP000177111">
    <property type="component" value="Unassembled WGS sequence"/>
</dbReference>
<feature type="domain" description="Resolvase/invertase-type recombinase catalytic" evidence="1">
    <location>
        <begin position="22"/>
        <end position="169"/>
    </location>
</feature>
<dbReference type="Pfam" id="PF00239">
    <property type="entry name" value="Resolvase"/>
    <property type="match status" value="1"/>
</dbReference>
<dbReference type="GO" id="GO:0000150">
    <property type="term" value="F:DNA strand exchange activity"/>
    <property type="evidence" value="ECO:0007669"/>
    <property type="project" value="InterPro"/>
</dbReference>
<dbReference type="AlphaFoldDB" id="A0A1F8H367"/>
<dbReference type="PROSITE" id="PS51737">
    <property type="entry name" value="RECOMBINASE_DNA_BIND"/>
    <property type="match status" value="1"/>
</dbReference>
<dbReference type="InterPro" id="IPR038109">
    <property type="entry name" value="DNA_bind_recomb_sf"/>
</dbReference>
<dbReference type="InterPro" id="IPR011109">
    <property type="entry name" value="DNA_bind_recombinase_dom"/>
</dbReference>
<dbReference type="InterPro" id="IPR036162">
    <property type="entry name" value="Resolvase-like_N_sf"/>
</dbReference>
<evidence type="ECO:0000259" key="1">
    <source>
        <dbReference type="PROSITE" id="PS51736"/>
    </source>
</evidence>
<organism evidence="3 4">
    <name type="scientific">Candidatus Yanofskybacteria bacterium RIFCSPLOWO2_02_FULL_44_18</name>
    <dbReference type="NCBI Taxonomy" id="1802705"/>
    <lineage>
        <taxon>Bacteria</taxon>
        <taxon>Candidatus Yanofskyibacteriota</taxon>
    </lineage>
</organism>
<dbReference type="Gene3D" id="3.40.50.1390">
    <property type="entry name" value="Resolvase, N-terminal catalytic domain"/>
    <property type="match status" value="1"/>
</dbReference>